<protein>
    <recommendedName>
        <fullName evidence="3">RRM domain-containing protein</fullName>
    </recommendedName>
</protein>
<keyword evidence="5" id="KW-1185">Reference proteome</keyword>
<dbReference type="AlphaFoldDB" id="A0A6D2J4D0"/>
<dbReference type="InterPro" id="IPR012677">
    <property type="entry name" value="Nucleotide-bd_a/b_plait_sf"/>
</dbReference>
<evidence type="ECO:0000256" key="2">
    <source>
        <dbReference type="PROSITE-ProRule" id="PRU00176"/>
    </source>
</evidence>
<dbReference type="GO" id="GO:0003723">
    <property type="term" value="F:RNA binding"/>
    <property type="evidence" value="ECO:0007669"/>
    <property type="project" value="UniProtKB-UniRule"/>
</dbReference>
<keyword evidence="1 2" id="KW-0694">RNA-binding</keyword>
<dbReference type="SUPFAM" id="SSF54928">
    <property type="entry name" value="RNA-binding domain, RBD"/>
    <property type="match status" value="1"/>
</dbReference>
<accession>A0A6D2J4D0</accession>
<dbReference type="Proteomes" id="UP000467841">
    <property type="component" value="Unassembled WGS sequence"/>
</dbReference>
<evidence type="ECO:0000259" key="3">
    <source>
        <dbReference type="PROSITE" id="PS50102"/>
    </source>
</evidence>
<reference evidence="4" key="1">
    <citation type="submission" date="2020-01" db="EMBL/GenBank/DDBJ databases">
        <authorList>
            <person name="Mishra B."/>
        </authorList>
    </citation>
    <scope>NUCLEOTIDE SEQUENCE [LARGE SCALE GENOMIC DNA]</scope>
</reference>
<feature type="domain" description="RRM" evidence="3">
    <location>
        <begin position="13"/>
        <end position="96"/>
    </location>
</feature>
<dbReference type="OrthoDB" id="439639at2759"/>
<feature type="domain" description="RRM" evidence="3">
    <location>
        <begin position="108"/>
        <end position="182"/>
    </location>
</feature>
<dbReference type="Gene3D" id="3.30.70.330">
    <property type="match status" value="2"/>
</dbReference>
<organism evidence="4 5">
    <name type="scientific">Microthlaspi erraticum</name>
    <dbReference type="NCBI Taxonomy" id="1685480"/>
    <lineage>
        <taxon>Eukaryota</taxon>
        <taxon>Viridiplantae</taxon>
        <taxon>Streptophyta</taxon>
        <taxon>Embryophyta</taxon>
        <taxon>Tracheophyta</taxon>
        <taxon>Spermatophyta</taxon>
        <taxon>Magnoliopsida</taxon>
        <taxon>eudicotyledons</taxon>
        <taxon>Gunneridae</taxon>
        <taxon>Pentapetalae</taxon>
        <taxon>rosids</taxon>
        <taxon>malvids</taxon>
        <taxon>Brassicales</taxon>
        <taxon>Brassicaceae</taxon>
        <taxon>Coluteocarpeae</taxon>
        <taxon>Microthlaspi</taxon>
    </lineage>
</organism>
<evidence type="ECO:0000313" key="5">
    <source>
        <dbReference type="Proteomes" id="UP000467841"/>
    </source>
</evidence>
<dbReference type="PANTHER" id="PTHR10352">
    <property type="entry name" value="EUKARYOTIC TRANSLATION INITIATION FACTOR 3 SUBUNIT G"/>
    <property type="match status" value="1"/>
</dbReference>
<dbReference type="InterPro" id="IPR000504">
    <property type="entry name" value="RRM_dom"/>
</dbReference>
<dbReference type="Pfam" id="PF00076">
    <property type="entry name" value="RRM_1"/>
    <property type="match status" value="2"/>
</dbReference>
<evidence type="ECO:0000313" key="4">
    <source>
        <dbReference type="EMBL" id="CAA7033955.1"/>
    </source>
</evidence>
<dbReference type="InterPro" id="IPR035979">
    <property type="entry name" value="RBD_domain_sf"/>
</dbReference>
<dbReference type="PROSITE" id="PS50102">
    <property type="entry name" value="RRM"/>
    <property type="match status" value="2"/>
</dbReference>
<gene>
    <name evidence="4" type="ORF">MERR_LOCUS21190</name>
</gene>
<dbReference type="SMART" id="SM00360">
    <property type="entry name" value="RRM"/>
    <property type="match status" value="2"/>
</dbReference>
<name>A0A6D2J4D0_9BRAS</name>
<dbReference type="EMBL" id="CACVBM020001140">
    <property type="protein sequence ID" value="CAA7033955.1"/>
    <property type="molecule type" value="Genomic_DNA"/>
</dbReference>
<evidence type="ECO:0000256" key="1">
    <source>
        <dbReference type="ARBA" id="ARBA00022884"/>
    </source>
</evidence>
<sequence>MWTDRMRCGNQTKFLRVTNLSSKTTDESLKEHLSQVVKQGKIQSVKIMKHYKFGEVLSKGYGFVEFDSVETATSAFRDVKGIVLDGYGLGLSLCDAKSVSKMDYKPCTTLKVRNLPSKGIDLKDLIQLFSPFGQIKSVRLPYARFGVVEFVTKQEASNAIRALTLSRARLYGRRLMLDWVVDDERLLEDRSGAKNMDQEKVLVKFENLAI</sequence>
<comment type="caution">
    <text evidence="4">The sequence shown here is derived from an EMBL/GenBank/DDBJ whole genome shotgun (WGS) entry which is preliminary data.</text>
</comment>
<proteinExistence type="predicted"/>